<dbReference type="EMBL" id="JACXVP010000010">
    <property type="protein sequence ID" value="KAG5581394.1"/>
    <property type="molecule type" value="Genomic_DNA"/>
</dbReference>
<evidence type="ECO:0000313" key="2">
    <source>
        <dbReference type="EMBL" id="KAG5581394.1"/>
    </source>
</evidence>
<gene>
    <name evidence="2" type="ORF">H5410_052021</name>
</gene>
<proteinExistence type="predicted"/>
<name>A0A9J5X077_SOLCO</name>
<keyword evidence="3" id="KW-1185">Reference proteome</keyword>
<dbReference type="AlphaFoldDB" id="A0A9J5X077"/>
<sequence length="364" mass="40948">MDHRLWIYNMHYETGAGLKPEVHEMINDAFGVQGGMEPKQYFDEAPNEEARHFYDQLEESSRPLCEGSPHSALSVASCSRNKPNRNDEGDIDPLFPPISIFNQNGLGSKKHGKRGFTNMEMQSTVTHILLNCPEIQPYMSPGCDGDRHCEHLGVSQTKQAKKKKSRKLIHPEDIVGSISSASGRINHDTHLFDILFGTVDHRQYYPNYRRPVGASSTSQALPARRYEDLLLQAIRRARPLSASTPSPTGTSPQLSAMRIVDSSSEQSDAMTARPSAKQDDEMPTLAPGQKDRLGDILQRMLPRLYKTVLKDFIHRLITLRARFQTEYARRCLMNLRLCVLGSRGTIWSLRSYLRGGNPLDCLAG</sequence>
<evidence type="ECO:0000256" key="1">
    <source>
        <dbReference type="SAM" id="MobiDB-lite"/>
    </source>
</evidence>
<protein>
    <submittedName>
        <fullName evidence="2">Uncharacterized protein</fullName>
    </submittedName>
</protein>
<dbReference type="Proteomes" id="UP000824120">
    <property type="component" value="Chromosome 10"/>
</dbReference>
<reference evidence="2 3" key="1">
    <citation type="submission" date="2020-09" db="EMBL/GenBank/DDBJ databases">
        <title>De no assembly of potato wild relative species, Solanum commersonii.</title>
        <authorList>
            <person name="Cho K."/>
        </authorList>
    </citation>
    <scope>NUCLEOTIDE SEQUENCE [LARGE SCALE GENOMIC DNA]</scope>
    <source>
        <strain evidence="2">LZ3.2</strain>
        <tissue evidence="2">Leaf</tissue>
    </source>
</reference>
<feature type="region of interest" description="Disordered" evidence="1">
    <location>
        <begin position="61"/>
        <end position="93"/>
    </location>
</feature>
<feature type="region of interest" description="Disordered" evidence="1">
    <location>
        <begin position="260"/>
        <end position="289"/>
    </location>
</feature>
<organism evidence="2 3">
    <name type="scientific">Solanum commersonii</name>
    <name type="common">Commerson's wild potato</name>
    <name type="synonym">Commerson's nightshade</name>
    <dbReference type="NCBI Taxonomy" id="4109"/>
    <lineage>
        <taxon>Eukaryota</taxon>
        <taxon>Viridiplantae</taxon>
        <taxon>Streptophyta</taxon>
        <taxon>Embryophyta</taxon>
        <taxon>Tracheophyta</taxon>
        <taxon>Spermatophyta</taxon>
        <taxon>Magnoliopsida</taxon>
        <taxon>eudicotyledons</taxon>
        <taxon>Gunneridae</taxon>
        <taxon>Pentapetalae</taxon>
        <taxon>asterids</taxon>
        <taxon>lamiids</taxon>
        <taxon>Solanales</taxon>
        <taxon>Solanaceae</taxon>
        <taxon>Solanoideae</taxon>
        <taxon>Solaneae</taxon>
        <taxon>Solanum</taxon>
    </lineage>
</organism>
<accession>A0A9J5X077</accession>
<evidence type="ECO:0000313" key="3">
    <source>
        <dbReference type="Proteomes" id="UP000824120"/>
    </source>
</evidence>
<comment type="caution">
    <text evidence="2">The sequence shown here is derived from an EMBL/GenBank/DDBJ whole genome shotgun (WGS) entry which is preliminary data.</text>
</comment>